<proteinExistence type="predicted"/>
<protein>
    <submittedName>
        <fullName evidence="1">HD domain-containing protein</fullName>
    </submittedName>
</protein>
<keyword evidence="2" id="KW-1185">Reference proteome</keyword>
<evidence type="ECO:0000313" key="1">
    <source>
        <dbReference type="EMBL" id="MFD1319955.1"/>
    </source>
</evidence>
<dbReference type="InterPro" id="IPR052194">
    <property type="entry name" value="MESH1"/>
</dbReference>
<gene>
    <name evidence="1" type="ORF">ACFQ4H_02505</name>
</gene>
<dbReference type="Pfam" id="PF13328">
    <property type="entry name" value="HD_4"/>
    <property type="match status" value="1"/>
</dbReference>
<dbReference type="SUPFAM" id="SSF109604">
    <property type="entry name" value="HD-domain/PDEase-like"/>
    <property type="match status" value="1"/>
</dbReference>
<dbReference type="PANTHER" id="PTHR46246:SF1">
    <property type="entry name" value="GUANOSINE-3',5'-BIS(DIPHOSPHATE) 3'-PYROPHOSPHOHYDROLASE MESH1"/>
    <property type="match status" value="1"/>
</dbReference>
<organism evidence="1 2">
    <name type="scientific">Micromonospora sonneratiae</name>
    <dbReference type="NCBI Taxonomy" id="1184706"/>
    <lineage>
        <taxon>Bacteria</taxon>
        <taxon>Bacillati</taxon>
        <taxon>Actinomycetota</taxon>
        <taxon>Actinomycetes</taxon>
        <taxon>Micromonosporales</taxon>
        <taxon>Micromonosporaceae</taxon>
        <taxon>Micromonospora</taxon>
    </lineage>
</organism>
<accession>A0ABW3Y983</accession>
<dbReference type="Gene3D" id="1.10.3210.10">
    <property type="entry name" value="Hypothetical protein af1432"/>
    <property type="match status" value="1"/>
</dbReference>
<dbReference type="PANTHER" id="PTHR46246">
    <property type="entry name" value="GUANOSINE-3',5'-BIS(DIPHOSPHATE) 3'-PYROPHOSPHOHYDROLASE MESH1"/>
    <property type="match status" value="1"/>
</dbReference>
<reference evidence="2" key="1">
    <citation type="journal article" date="2019" name="Int. J. Syst. Evol. Microbiol.">
        <title>The Global Catalogue of Microorganisms (GCM) 10K type strain sequencing project: providing services to taxonomists for standard genome sequencing and annotation.</title>
        <authorList>
            <consortium name="The Broad Institute Genomics Platform"/>
            <consortium name="The Broad Institute Genome Sequencing Center for Infectious Disease"/>
            <person name="Wu L."/>
            <person name="Ma J."/>
        </authorList>
    </citation>
    <scope>NUCLEOTIDE SEQUENCE [LARGE SCALE GENOMIC DNA]</scope>
    <source>
        <strain evidence="2">JCM 31037</strain>
    </source>
</reference>
<sequence>MPLHAITEVYGEDGLRQRFALEIARFDEAEQEKLNRALALADHLHRDDRRVREPYLNHLLRVAIRIICYYRVYDVDVIVAALLHDAVEDHPEALAGGQPVDATAAALQVLARDFGPRVAGLVRSVTNPQYDPDRDRDEQYREHVAASLDRDPWARVIKASDFTDNGVGVIHATGSKVLRAAAKYRPLVPVLRELVARPDTPLDDEAKQHILEQFELAETRFAAILQD</sequence>
<name>A0ABW3Y983_9ACTN</name>
<dbReference type="EMBL" id="JBHTMP010000002">
    <property type="protein sequence ID" value="MFD1319955.1"/>
    <property type="molecule type" value="Genomic_DNA"/>
</dbReference>
<evidence type="ECO:0000313" key="2">
    <source>
        <dbReference type="Proteomes" id="UP001597260"/>
    </source>
</evidence>
<dbReference type="RefSeq" id="WP_377566666.1">
    <property type="nucleotide sequence ID" value="NZ_JBHTMP010000002.1"/>
</dbReference>
<dbReference type="Proteomes" id="UP001597260">
    <property type="component" value="Unassembled WGS sequence"/>
</dbReference>
<comment type="caution">
    <text evidence="1">The sequence shown here is derived from an EMBL/GenBank/DDBJ whole genome shotgun (WGS) entry which is preliminary data.</text>
</comment>